<name>A0AB39AR11_9GAMM</name>
<proteinExistence type="predicted"/>
<evidence type="ECO:0000313" key="1">
    <source>
        <dbReference type="EMBL" id="XDH87984.1"/>
    </source>
</evidence>
<sequence>MSQTITQLQQLTDFLNTSLKGAIHTNNIDAWQERGTLIISGEDKGQDGYLVAKWKHTGVIAIEKFPHRKINPYNLLALIAAFLTDSNWPRDEYALDDPEIDIDVVSKDNATVLIDVQLLDDIELIPADNGPILFNGARYYVSLAPISIAEDVDVNIKGQS</sequence>
<accession>A0AB39AR11</accession>
<dbReference type="Pfam" id="PF06891">
    <property type="entry name" value="P2_Phage_GpR"/>
    <property type="match status" value="1"/>
</dbReference>
<dbReference type="EMBL" id="CP162514">
    <property type="protein sequence ID" value="XDH87984.1"/>
    <property type="molecule type" value="Genomic_DNA"/>
</dbReference>
<gene>
    <name evidence="1" type="ORF">ABZP26_01995</name>
</gene>
<dbReference type="AlphaFoldDB" id="A0AB39AR11"/>
<organism evidence="1">
    <name type="scientific">Pseudoalteromonas sp. SD03</name>
    <dbReference type="NCBI Taxonomy" id="3231719"/>
    <lineage>
        <taxon>Bacteria</taxon>
        <taxon>Pseudomonadati</taxon>
        <taxon>Pseudomonadota</taxon>
        <taxon>Gammaproteobacteria</taxon>
        <taxon>Alteromonadales</taxon>
        <taxon>Pseudoalteromonadaceae</taxon>
        <taxon>Pseudoalteromonas</taxon>
    </lineage>
</organism>
<dbReference type="RefSeq" id="WP_368485302.1">
    <property type="nucleotide sequence ID" value="NZ_CP162514.1"/>
</dbReference>
<reference evidence="1" key="1">
    <citation type="submission" date="2024-07" db="EMBL/GenBank/DDBJ databases">
        <authorList>
            <person name="Jiang Y."/>
            <person name="Qin Q."/>
        </authorList>
    </citation>
    <scope>NUCLEOTIDE SEQUENCE</scope>
    <source>
        <strain evidence="1">SD03</strain>
    </source>
</reference>
<dbReference type="InterPro" id="IPR009678">
    <property type="entry name" value="Phage_tail_completion_R"/>
</dbReference>
<protein>
    <submittedName>
        <fullName evidence="1">Phage tail protein</fullName>
    </submittedName>
</protein>